<accession>A0A0L6VS34</accession>
<organism evidence="3 4">
    <name type="scientific">Puccinia sorghi</name>
    <dbReference type="NCBI Taxonomy" id="27349"/>
    <lineage>
        <taxon>Eukaryota</taxon>
        <taxon>Fungi</taxon>
        <taxon>Dikarya</taxon>
        <taxon>Basidiomycota</taxon>
        <taxon>Pucciniomycotina</taxon>
        <taxon>Pucciniomycetes</taxon>
        <taxon>Pucciniales</taxon>
        <taxon>Pucciniaceae</taxon>
        <taxon>Puccinia</taxon>
    </lineage>
</organism>
<evidence type="ECO:0000256" key="2">
    <source>
        <dbReference type="SAM" id="SignalP"/>
    </source>
</evidence>
<dbReference type="VEuPathDB" id="FungiDB:VP01_1145g2"/>
<dbReference type="EMBL" id="LAVV01001621">
    <property type="protein sequence ID" value="KNZ63427.1"/>
    <property type="molecule type" value="Genomic_DNA"/>
</dbReference>
<evidence type="ECO:0000313" key="3">
    <source>
        <dbReference type="EMBL" id="KNZ63427.1"/>
    </source>
</evidence>
<feature type="chain" id="PRO_5005568742" evidence="2">
    <location>
        <begin position="21"/>
        <end position="379"/>
    </location>
</feature>
<keyword evidence="2" id="KW-0732">Signal</keyword>
<name>A0A0L6VS34_9BASI</name>
<reference evidence="3 4" key="1">
    <citation type="submission" date="2015-08" db="EMBL/GenBank/DDBJ databases">
        <title>Next Generation Sequencing and Analysis of the Genome of Puccinia sorghi L Schw, the Causal Agent of Maize Common Rust.</title>
        <authorList>
            <person name="Rochi L."/>
            <person name="Burguener G."/>
            <person name="Darino M."/>
            <person name="Turjanski A."/>
            <person name="Kreff E."/>
            <person name="Dieguez M.J."/>
            <person name="Sacco F."/>
        </authorList>
    </citation>
    <scope>NUCLEOTIDE SEQUENCE [LARGE SCALE GENOMIC DNA]</scope>
    <source>
        <strain evidence="3 4">RO10H11247</strain>
    </source>
</reference>
<feature type="region of interest" description="Disordered" evidence="1">
    <location>
        <begin position="109"/>
        <end position="135"/>
    </location>
</feature>
<dbReference type="OrthoDB" id="2496053at2759"/>
<gene>
    <name evidence="3" type="ORF">VP01_1145g2</name>
</gene>
<sequence>MQITCQSILSALGFLSFILAQVVPPVLPSNVEDTLPGGTPVAKRPKHSQCYNYFLAKDDCVFSAAKTSERCSPNDGPCGRPVPEDRVQVMKSHQFQSSFSIVSLSPDGLQVGKSTSTQTETTTQSPADQPAGKPDTRLVRRYDSEMDSFPLASGTGICGEYTDDTPGVCLWASASDSGAASGGWLNGFIQRKGADLKDPSSTIYAPVVDGCTFNTKEPEPGCFRIAFTKATFAALKPTHEESSNQILKDIVWDFKRGLPLSYKTFFQCGCRWTTLRDMLNIRPSSRDKRGTCVIQVSGKDATWTPLIGATRSDDGRPNWEPGCRAPETAMIHEKCGFDMQKVSGIGCYSNHAPKVIQPSFDAQSAQTAQWHSDCAKNST</sequence>
<evidence type="ECO:0000313" key="4">
    <source>
        <dbReference type="Proteomes" id="UP000037035"/>
    </source>
</evidence>
<comment type="caution">
    <text evidence="3">The sequence shown here is derived from an EMBL/GenBank/DDBJ whole genome shotgun (WGS) entry which is preliminary data.</text>
</comment>
<feature type="compositionally biased region" description="Low complexity" evidence="1">
    <location>
        <begin position="114"/>
        <end position="125"/>
    </location>
</feature>
<dbReference type="Proteomes" id="UP000037035">
    <property type="component" value="Unassembled WGS sequence"/>
</dbReference>
<feature type="signal peptide" evidence="2">
    <location>
        <begin position="1"/>
        <end position="20"/>
    </location>
</feature>
<proteinExistence type="predicted"/>
<evidence type="ECO:0000256" key="1">
    <source>
        <dbReference type="SAM" id="MobiDB-lite"/>
    </source>
</evidence>
<keyword evidence="4" id="KW-1185">Reference proteome</keyword>
<protein>
    <submittedName>
        <fullName evidence="3">Uncharacterized protein</fullName>
    </submittedName>
</protein>
<dbReference type="AlphaFoldDB" id="A0A0L6VS34"/>